<dbReference type="Pfam" id="PF04203">
    <property type="entry name" value="Sortase"/>
    <property type="match status" value="1"/>
</dbReference>
<dbReference type="NCBIfam" id="NF033745">
    <property type="entry name" value="class_C_sortase"/>
    <property type="match status" value="1"/>
</dbReference>
<evidence type="ECO:0000313" key="8">
    <source>
        <dbReference type="Proteomes" id="UP000309259"/>
    </source>
</evidence>
<protein>
    <submittedName>
        <fullName evidence="6">Class C sortase</fullName>
    </submittedName>
    <submittedName>
        <fullName evidence="5">Sortase-like protein</fullName>
    </submittedName>
</protein>
<feature type="transmembrane region" description="Helical" evidence="4">
    <location>
        <begin position="267"/>
        <end position="285"/>
    </location>
</feature>
<keyword evidence="4" id="KW-0472">Membrane</keyword>
<dbReference type="InterPro" id="IPR005754">
    <property type="entry name" value="Sortase"/>
</dbReference>
<dbReference type="EMBL" id="FILX01000030">
    <property type="protein sequence ID" value="CYX85736.1"/>
    <property type="molecule type" value="Genomic_DNA"/>
</dbReference>
<feature type="region of interest" description="Disordered" evidence="3">
    <location>
        <begin position="1"/>
        <end position="20"/>
    </location>
</feature>
<dbReference type="NCBIfam" id="TIGR01076">
    <property type="entry name" value="sortase_fam"/>
    <property type="match status" value="1"/>
</dbReference>
<evidence type="ECO:0000256" key="2">
    <source>
        <dbReference type="PIRSR" id="PIRSR605754-1"/>
    </source>
</evidence>
<evidence type="ECO:0000313" key="6">
    <source>
        <dbReference type="EMBL" id="TII00026.1"/>
    </source>
</evidence>
<keyword evidence="4" id="KW-1133">Transmembrane helix</keyword>
<dbReference type="PATRIC" id="fig|1307.473.peg.608"/>
<dbReference type="GO" id="GO:0016787">
    <property type="term" value="F:hydrolase activity"/>
    <property type="evidence" value="ECO:0007669"/>
    <property type="project" value="UniProtKB-KW"/>
</dbReference>
<reference evidence="5 7" key="1">
    <citation type="submission" date="2016-02" db="EMBL/GenBank/DDBJ databases">
        <authorList>
            <consortium name="Pathogen Informatics"/>
        </authorList>
    </citation>
    <scope>NUCLEOTIDE SEQUENCE [LARGE SCALE GENOMIC DNA]</scope>
    <source>
        <strain evidence="5 7">SS993</strain>
    </source>
</reference>
<name>A0A0N0VBI0_STRSU</name>
<dbReference type="SUPFAM" id="SSF63817">
    <property type="entry name" value="Sortase"/>
    <property type="match status" value="1"/>
</dbReference>
<dbReference type="EMBL" id="SSXL01000037">
    <property type="protein sequence ID" value="TII00026.1"/>
    <property type="molecule type" value="Genomic_DNA"/>
</dbReference>
<proteinExistence type="predicted"/>
<dbReference type="RefSeq" id="WP_044765284.1">
    <property type="nucleotide sequence ID" value="NZ_CEHB01000071.1"/>
</dbReference>
<dbReference type="Gene3D" id="2.40.260.10">
    <property type="entry name" value="Sortase"/>
    <property type="match status" value="1"/>
</dbReference>
<feature type="active site" description="Acyl-thioester intermediate" evidence="2">
    <location>
        <position position="228"/>
    </location>
</feature>
<dbReference type="eggNOG" id="COG3764">
    <property type="taxonomic scope" value="Bacteria"/>
</dbReference>
<dbReference type="AlphaFoldDB" id="A0A0N0VBI0"/>
<evidence type="ECO:0000256" key="3">
    <source>
        <dbReference type="SAM" id="MobiDB-lite"/>
    </source>
</evidence>
<dbReference type="InterPro" id="IPR023365">
    <property type="entry name" value="Sortase_dom-sf"/>
</dbReference>
<dbReference type="Proteomes" id="UP000309259">
    <property type="component" value="Unassembled WGS sequence"/>
</dbReference>
<feature type="active site" description="Proton donor/acceptor" evidence="2">
    <location>
        <position position="166"/>
    </location>
</feature>
<accession>A0A0N0VBI0</accession>
<feature type="transmembrane region" description="Helical" evidence="4">
    <location>
        <begin position="26"/>
        <end position="44"/>
    </location>
</feature>
<reference evidence="6 8" key="2">
    <citation type="submission" date="2019-04" db="EMBL/GenBank/DDBJ databases">
        <title>Genome analysis of Streptococcus suis strain WUSS327.</title>
        <authorList>
            <person name="Chen H."/>
            <person name="Gao X."/>
            <person name="Wu Z."/>
        </authorList>
    </citation>
    <scope>NUCLEOTIDE SEQUENCE [LARGE SCALE GENOMIC DNA]</scope>
    <source>
        <strain evidence="6 8">WUSS327</strain>
    </source>
</reference>
<organism evidence="5 7">
    <name type="scientific">Streptococcus suis</name>
    <dbReference type="NCBI Taxonomy" id="1307"/>
    <lineage>
        <taxon>Bacteria</taxon>
        <taxon>Bacillati</taxon>
        <taxon>Bacillota</taxon>
        <taxon>Bacilli</taxon>
        <taxon>Lactobacillales</taxon>
        <taxon>Streptococcaceae</taxon>
        <taxon>Streptococcus</taxon>
    </lineage>
</organism>
<evidence type="ECO:0000256" key="1">
    <source>
        <dbReference type="ARBA" id="ARBA00022801"/>
    </source>
</evidence>
<dbReference type="InterPro" id="IPR042002">
    <property type="entry name" value="Sortase_C"/>
</dbReference>
<evidence type="ECO:0000313" key="5">
    <source>
        <dbReference type="EMBL" id="CYX85736.1"/>
    </source>
</evidence>
<evidence type="ECO:0000256" key="4">
    <source>
        <dbReference type="SAM" id="Phobius"/>
    </source>
</evidence>
<gene>
    <name evidence="5" type="ORF">ERS132531_01511</name>
    <name evidence="6" type="ORF">FAJ35_09315</name>
</gene>
<evidence type="ECO:0000313" key="7">
    <source>
        <dbReference type="Proteomes" id="UP000074903"/>
    </source>
</evidence>
<dbReference type="CDD" id="cd05827">
    <property type="entry name" value="Sortase_C"/>
    <property type="match status" value="1"/>
</dbReference>
<keyword evidence="4" id="KW-0812">Transmembrane</keyword>
<dbReference type="Proteomes" id="UP000074903">
    <property type="component" value="Unassembled WGS sequence"/>
</dbReference>
<keyword evidence="1" id="KW-0378">Hydrolase</keyword>
<sequence>MKKKEDQIVNQKKSVKPKKKKKKSNLPFYLVFLIGMGILLYPHVSNFYYRYEAGQLTESFDQEKKNLKPKEVQERIDLAHAFNESLNNIISEDPYTKSRHEAGRAEYARMLELHEKMGYVEVPKIEAKIPIYAGTAESVLQKGVGHLEGTSLPVGGSDTHTVLTAHTGLPKARLFTDLTKVEIGDTFYIHNISETLAYEVDQILVVEPTQFEELLVKPGQDYATLLTCTPYMVNTHRLLVRGHRVPYVAEDYRKTVENAEKRILIRYLLYALGMLIIILLIFLFTKRRKKKKQVKSGEEAYTA</sequence>